<accession>A0ABD3SW88</accession>
<evidence type="ECO:0000313" key="1">
    <source>
        <dbReference type="EMBL" id="KAL3828867.1"/>
    </source>
</evidence>
<dbReference type="AlphaFoldDB" id="A0ABD3SW88"/>
<gene>
    <name evidence="1" type="ORF">ACJIZ3_017669</name>
</gene>
<proteinExistence type="predicted"/>
<dbReference type="PANTHER" id="PTHR31871">
    <property type="entry name" value="OS02G0137100 PROTEIN"/>
    <property type="match status" value="1"/>
</dbReference>
<protein>
    <recommendedName>
        <fullName evidence="3">Angiotensin-converting enzyme 2</fullName>
    </recommendedName>
</protein>
<dbReference type="Proteomes" id="UP001634393">
    <property type="component" value="Unassembled WGS sequence"/>
</dbReference>
<sequence>MSGAEKIKLSSQDIQYVQNHVERCLKRYMNRKEVINYLIVQENIQAGFTELVWQRLEEENPDFFKAYYLKLLVKDQILEFNRLISEQVNLMHRIGLTGIAPVLTSNGSHVSPTQQISTSCAPQNTRTLKVEDMQLSNVFNHCGPSIQPNGSGHCRKIDVSPSLFLPQNPNMGLAHNMNGKIVKTEGGYAGSSSSPFHFSPTSTFLEPRPLMGDASVPSFSVVESDHPQHLNGTLLDGNASSFGFLPQIPQSFNLPELPVDFTTSSDLLESYCRPPFVATNSNNFVDPHGDIERLDPASESLRYQCFGGD</sequence>
<keyword evidence="2" id="KW-1185">Reference proteome</keyword>
<dbReference type="EMBL" id="JBJXBP010000005">
    <property type="protein sequence ID" value="KAL3828867.1"/>
    <property type="molecule type" value="Genomic_DNA"/>
</dbReference>
<comment type="caution">
    <text evidence="1">The sequence shown here is derived from an EMBL/GenBank/DDBJ whole genome shotgun (WGS) entry which is preliminary data.</text>
</comment>
<evidence type="ECO:0008006" key="3">
    <source>
        <dbReference type="Google" id="ProtNLM"/>
    </source>
</evidence>
<dbReference type="PANTHER" id="PTHR31871:SF1">
    <property type="entry name" value="HISTIDINE-TRNA LIGASE"/>
    <property type="match status" value="1"/>
</dbReference>
<evidence type="ECO:0000313" key="2">
    <source>
        <dbReference type="Proteomes" id="UP001634393"/>
    </source>
</evidence>
<organism evidence="1 2">
    <name type="scientific">Penstemon smallii</name>
    <dbReference type="NCBI Taxonomy" id="265156"/>
    <lineage>
        <taxon>Eukaryota</taxon>
        <taxon>Viridiplantae</taxon>
        <taxon>Streptophyta</taxon>
        <taxon>Embryophyta</taxon>
        <taxon>Tracheophyta</taxon>
        <taxon>Spermatophyta</taxon>
        <taxon>Magnoliopsida</taxon>
        <taxon>eudicotyledons</taxon>
        <taxon>Gunneridae</taxon>
        <taxon>Pentapetalae</taxon>
        <taxon>asterids</taxon>
        <taxon>lamiids</taxon>
        <taxon>Lamiales</taxon>
        <taxon>Plantaginaceae</taxon>
        <taxon>Cheloneae</taxon>
        <taxon>Penstemon</taxon>
    </lineage>
</organism>
<dbReference type="Pfam" id="PF09713">
    <property type="entry name" value="A_thal_3526"/>
    <property type="match status" value="1"/>
</dbReference>
<dbReference type="NCBIfam" id="TIGR01589">
    <property type="entry name" value="A_thal_3526"/>
    <property type="match status" value="1"/>
</dbReference>
<name>A0ABD3SW88_9LAMI</name>
<reference evidence="1 2" key="1">
    <citation type="submission" date="2024-12" db="EMBL/GenBank/DDBJ databases">
        <title>The unique morphological basis and parallel evolutionary history of personate flowers in Penstemon.</title>
        <authorList>
            <person name="Depatie T.H."/>
            <person name="Wessinger C.A."/>
        </authorList>
    </citation>
    <scope>NUCLEOTIDE SEQUENCE [LARGE SCALE GENOMIC DNA]</scope>
    <source>
        <strain evidence="1">WTNN_2</strain>
        <tissue evidence="1">Leaf</tissue>
    </source>
</reference>
<dbReference type="InterPro" id="IPR006476">
    <property type="entry name" value="CHP01589_pln"/>
</dbReference>